<dbReference type="PATRIC" id="fig|1389415.4.peg.1290"/>
<name>U7R3T7_PHOTE</name>
<gene>
    <name evidence="1" type="ORF">O185_06460</name>
</gene>
<dbReference type="AlphaFoldDB" id="U7R3T7"/>
<dbReference type="InterPro" id="IPR017853">
    <property type="entry name" value="GH"/>
</dbReference>
<organism evidence="1 2">
    <name type="scientific">Photorhabdus temperata J3</name>
    <dbReference type="NCBI Taxonomy" id="1389415"/>
    <lineage>
        <taxon>Bacteria</taxon>
        <taxon>Pseudomonadati</taxon>
        <taxon>Pseudomonadota</taxon>
        <taxon>Gammaproteobacteria</taxon>
        <taxon>Enterobacterales</taxon>
        <taxon>Morganellaceae</taxon>
        <taxon>Photorhabdus</taxon>
    </lineage>
</organism>
<proteinExistence type="predicted"/>
<dbReference type="InterPro" id="IPR013785">
    <property type="entry name" value="Aldolase_TIM"/>
</dbReference>
<dbReference type="SUPFAM" id="SSF51445">
    <property type="entry name" value="(Trans)glycosidases"/>
    <property type="match status" value="1"/>
</dbReference>
<sequence>MTVLFFHSDYKETAVKIRTLNKITLSLLASSVLYSAPVWADSWRLEGDNYRVTVSDEHGKVTQLQFENPKNHDQIITDNLFEITLKSGETLAAKDFQITDISKKDNRIVVSLKHGDIQVKNIITAEDKDKYGSFEITVTPQKNALELSSVSLMPFRTKIPFVHGSIASSPIISDSFFIVPGNPLINTEAYKGGASQKIALSIPLDPGKTLSYKTYIGVYQEGQLRRNFNEFLNNARSRKYSPYLHYNSWYDIGFFTPYTEQDALTRIKQFGQELVTNRGVKLSGYLFDDGWDNLKGDWGFSQAFPHEFKNLKQTADQYHARLGIWLSPWGGYGPPGEQRVSHAAEFGYEVIDGRFALSGPNYYANFHNRVLNLIQQQNVSMFKLDGTGNADRVIKGSAFTSDFDAAIHLIEDMRSTRNDLFINLTTGTKATPSWLFFADSIWRGGYDVGFHGTGSKVQQWLTYRDAETYRNVVRKGPLFPLNSLMLHGIVYAKQAKHLDKQSPKDFADQVWSYFGSGTQLQEMYVTPELLTTEDWDTLANAAKWSEKNKDVLFDTHWIGKDPTELDVYGWGAWSSKKSIITLRNPADEVKQYYLDLQSDLELPDNQPSVYDVNIDYGNNSSVPRFINQAVLITLQPLETLTFSLTPSK</sequence>
<keyword evidence="2" id="KW-1185">Reference proteome</keyword>
<comment type="caution">
    <text evidence="1">The sequence shown here is derived from an EMBL/GenBank/DDBJ whole genome shotgun (WGS) entry which is preliminary data.</text>
</comment>
<dbReference type="Proteomes" id="UP000017133">
    <property type="component" value="Unassembled WGS sequence"/>
</dbReference>
<accession>U7R3T7</accession>
<protein>
    <submittedName>
        <fullName evidence="1">Enterotoxin</fullName>
    </submittedName>
</protein>
<evidence type="ECO:0000313" key="2">
    <source>
        <dbReference type="Proteomes" id="UP000017133"/>
    </source>
</evidence>
<dbReference type="EMBL" id="AXDT01000051">
    <property type="protein sequence ID" value="ERT13902.1"/>
    <property type="molecule type" value="Genomic_DNA"/>
</dbReference>
<dbReference type="Gene3D" id="3.20.20.70">
    <property type="entry name" value="Aldolase class I"/>
    <property type="match status" value="1"/>
</dbReference>
<evidence type="ECO:0000313" key="1">
    <source>
        <dbReference type="EMBL" id="ERT13902.1"/>
    </source>
</evidence>
<reference evidence="1 2" key="1">
    <citation type="submission" date="2013-10" db="EMBL/GenBank/DDBJ databases">
        <title>Whole Genome Shotgun Sequence of Photorhabdus temperata J3.</title>
        <authorList>
            <person name="Park G.-S."/>
            <person name="Hong S.-J."/>
            <person name="Shin J.-H."/>
        </authorList>
    </citation>
    <scope>NUCLEOTIDE SEQUENCE [LARGE SCALE GENOMIC DNA]</scope>
    <source>
        <strain evidence="1 2">J3</strain>
    </source>
</reference>